<comment type="caution">
    <text evidence="6">The sequence shown here is derived from an EMBL/GenBank/DDBJ whole genome shotgun (WGS) entry which is preliminary data.</text>
</comment>
<dbReference type="SMART" id="SM00347">
    <property type="entry name" value="HTH_MARR"/>
    <property type="match status" value="1"/>
</dbReference>
<dbReference type="Pfam" id="PF01047">
    <property type="entry name" value="MarR"/>
    <property type="match status" value="1"/>
</dbReference>
<gene>
    <name evidence="6" type="ORF">FHR21_003612</name>
</gene>
<dbReference type="RefSeq" id="WP_184100792.1">
    <property type="nucleotide sequence ID" value="NZ_JACIJH010000016.1"/>
</dbReference>
<evidence type="ECO:0000256" key="3">
    <source>
        <dbReference type="ARBA" id="ARBA00023163"/>
    </source>
</evidence>
<dbReference type="PANTHER" id="PTHR42756">
    <property type="entry name" value="TRANSCRIPTIONAL REGULATOR, MARR"/>
    <property type="match status" value="1"/>
</dbReference>
<organism evidence="6 7">
    <name type="scientific">Sphingopyxis panaciterrulae</name>
    <dbReference type="NCBI Taxonomy" id="462372"/>
    <lineage>
        <taxon>Bacteria</taxon>
        <taxon>Pseudomonadati</taxon>
        <taxon>Pseudomonadota</taxon>
        <taxon>Alphaproteobacteria</taxon>
        <taxon>Sphingomonadales</taxon>
        <taxon>Sphingomonadaceae</taxon>
        <taxon>Sphingopyxis</taxon>
    </lineage>
</organism>
<evidence type="ECO:0000256" key="2">
    <source>
        <dbReference type="ARBA" id="ARBA00023125"/>
    </source>
</evidence>
<keyword evidence="4" id="KW-1133">Transmembrane helix</keyword>
<sequence length="176" mass="19807">MKQKIMQKNTNIGTSVSGPHKFQATHPALEPLFKGDIDYLVRTIRIREVRAIEIMLAQLGLAVSAWYPLAVLRAQDGMSQRELGNRLDLKDAAIGKAIDAMERAGVLERRADSQDRRKALVYLTKSGKLLAKKVATRRQKFLDALVNGFSEQEVGQFTAFLERCYVNIDNFIDEQG</sequence>
<feature type="transmembrane region" description="Helical" evidence="4">
    <location>
        <begin position="51"/>
        <end position="69"/>
    </location>
</feature>
<dbReference type="Proteomes" id="UP000537161">
    <property type="component" value="Unassembled WGS sequence"/>
</dbReference>
<proteinExistence type="predicted"/>
<feature type="domain" description="HTH marR-type" evidence="5">
    <location>
        <begin position="30"/>
        <end position="166"/>
    </location>
</feature>
<evidence type="ECO:0000313" key="6">
    <source>
        <dbReference type="EMBL" id="MBB5708233.1"/>
    </source>
</evidence>
<dbReference type="InterPro" id="IPR000835">
    <property type="entry name" value="HTH_MarR-typ"/>
</dbReference>
<name>A0A7W9B8L1_9SPHN</name>
<evidence type="ECO:0000256" key="4">
    <source>
        <dbReference type="SAM" id="Phobius"/>
    </source>
</evidence>
<dbReference type="PROSITE" id="PS50995">
    <property type="entry name" value="HTH_MARR_2"/>
    <property type="match status" value="1"/>
</dbReference>
<protein>
    <submittedName>
        <fullName evidence="6">MarR family transcriptional regulator for hemolysin</fullName>
    </submittedName>
</protein>
<keyword evidence="1" id="KW-0805">Transcription regulation</keyword>
<evidence type="ECO:0000313" key="7">
    <source>
        <dbReference type="Proteomes" id="UP000537161"/>
    </source>
</evidence>
<dbReference type="GO" id="GO:0003700">
    <property type="term" value="F:DNA-binding transcription factor activity"/>
    <property type="evidence" value="ECO:0007669"/>
    <property type="project" value="InterPro"/>
</dbReference>
<dbReference type="EMBL" id="JACIJH010000016">
    <property type="protein sequence ID" value="MBB5708233.1"/>
    <property type="molecule type" value="Genomic_DNA"/>
</dbReference>
<reference evidence="6 7" key="1">
    <citation type="submission" date="2020-08" db="EMBL/GenBank/DDBJ databases">
        <title>Genomic Encyclopedia of Type Strains, Phase IV (KMG-IV): sequencing the most valuable type-strain genomes for metagenomic binning, comparative biology and taxonomic classification.</title>
        <authorList>
            <person name="Goeker M."/>
        </authorList>
    </citation>
    <scope>NUCLEOTIDE SEQUENCE [LARGE SCALE GENOMIC DNA]</scope>
    <source>
        <strain evidence="6 7">DSM 27163</strain>
    </source>
</reference>
<dbReference type="PRINTS" id="PR00598">
    <property type="entry name" value="HTHMARR"/>
</dbReference>
<dbReference type="InterPro" id="IPR036388">
    <property type="entry name" value="WH-like_DNA-bd_sf"/>
</dbReference>
<keyword evidence="4" id="KW-0472">Membrane</keyword>
<dbReference type="Gene3D" id="1.10.10.10">
    <property type="entry name" value="Winged helix-like DNA-binding domain superfamily/Winged helix DNA-binding domain"/>
    <property type="match status" value="1"/>
</dbReference>
<accession>A0A7W9B8L1</accession>
<evidence type="ECO:0000259" key="5">
    <source>
        <dbReference type="PROSITE" id="PS50995"/>
    </source>
</evidence>
<dbReference type="AlphaFoldDB" id="A0A7W9B8L1"/>
<dbReference type="SUPFAM" id="SSF46785">
    <property type="entry name" value="Winged helix' DNA-binding domain"/>
    <property type="match status" value="1"/>
</dbReference>
<dbReference type="PANTHER" id="PTHR42756:SF1">
    <property type="entry name" value="TRANSCRIPTIONAL REPRESSOR OF EMRAB OPERON"/>
    <property type="match status" value="1"/>
</dbReference>
<keyword evidence="3" id="KW-0804">Transcription</keyword>
<keyword evidence="4" id="KW-0812">Transmembrane</keyword>
<evidence type="ECO:0000256" key="1">
    <source>
        <dbReference type="ARBA" id="ARBA00023015"/>
    </source>
</evidence>
<dbReference type="InterPro" id="IPR036390">
    <property type="entry name" value="WH_DNA-bd_sf"/>
</dbReference>
<keyword evidence="2" id="KW-0238">DNA-binding</keyword>
<dbReference type="GO" id="GO:0003677">
    <property type="term" value="F:DNA binding"/>
    <property type="evidence" value="ECO:0007669"/>
    <property type="project" value="UniProtKB-KW"/>
</dbReference>
<keyword evidence="7" id="KW-1185">Reference proteome</keyword>